<sequence>MEAYQNLLLQGIQGRYMLLQNENLKPENEFPVNCMLQSSTATGPGPTPHFNSHIQQDPLLPISE</sequence>
<evidence type="ECO:0000256" key="1">
    <source>
        <dbReference type="SAM" id="MobiDB-lite"/>
    </source>
</evidence>
<accession>A0A2P2PJR5</accession>
<dbReference type="EMBL" id="GGEC01074415">
    <property type="protein sequence ID" value="MBX54899.1"/>
    <property type="molecule type" value="Transcribed_RNA"/>
</dbReference>
<name>A0A2P2PJR5_RHIMU</name>
<proteinExistence type="predicted"/>
<dbReference type="AlphaFoldDB" id="A0A2P2PJR5"/>
<evidence type="ECO:0000313" key="2">
    <source>
        <dbReference type="EMBL" id="MBX54899.1"/>
    </source>
</evidence>
<protein>
    <submittedName>
        <fullName evidence="2">Uncharacterized protein</fullName>
    </submittedName>
</protein>
<feature type="region of interest" description="Disordered" evidence="1">
    <location>
        <begin position="36"/>
        <end position="64"/>
    </location>
</feature>
<organism evidence="2">
    <name type="scientific">Rhizophora mucronata</name>
    <name type="common">Asiatic mangrove</name>
    <dbReference type="NCBI Taxonomy" id="61149"/>
    <lineage>
        <taxon>Eukaryota</taxon>
        <taxon>Viridiplantae</taxon>
        <taxon>Streptophyta</taxon>
        <taxon>Embryophyta</taxon>
        <taxon>Tracheophyta</taxon>
        <taxon>Spermatophyta</taxon>
        <taxon>Magnoliopsida</taxon>
        <taxon>eudicotyledons</taxon>
        <taxon>Gunneridae</taxon>
        <taxon>Pentapetalae</taxon>
        <taxon>rosids</taxon>
        <taxon>fabids</taxon>
        <taxon>Malpighiales</taxon>
        <taxon>Rhizophoraceae</taxon>
        <taxon>Rhizophora</taxon>
    </lineage>
</organism>
<reference evidence="2" key="1">
    <citation type="submission" date="2018-02" db="EMBL/GenBank/DDBJ databases">
        <title>Rhizophora mucronata_Transcriptome.</title>
        <authorList>
            <person name="Meera S.P."/>
            <person name="Sreeshan A."/>
            <person name="Augustine A."/>
        </authorList>
    </citation>
    <scope>NUCLEOTIDE SEQUENCE</scope>
    <source>
        <tissue evidence="2">Leaf</tissue>
    </source>
</reference>